<sequence>MYFLILIFIFLICYIFGSFPTGYLIGLYLKKIDIRNCGSGSTGATNVLRTFGKKAAITVLLLDISKAMLGVLTTKLIISSIPSNILNPEWSSWLMVLGGSAVILGHSKSIFLNFTGGKSVASSLGVLLVLNPIIALGTLAGFLITLFIFRIVSISSIVGVLIANLLTILLNQPLSYCLFIISIGIYVIYRHQDNIVRILKGTEPKIGSKSQNKDQL</sequence>
<dbReference type="Proteomes" id="UP001319803">
    <property type="component" value="Chromosome"/>
</dbReference>
<keyword evidence="1 10" id="KW-1003">Cell membrane</keyword>
<keyword evidence="7 10" id="KW-0472">Membrane</keyword>
<keyword evidence="2 10" id="KW-0444">Lipid biosynthesis</keyword>
<accession>A0ABN6JZE6</accession>
<name>A0ABN6JZE6_9CHRO</name>
<evidence type="ECO:0000256" key="10">
    <source>
        <dbReference type="HAMAP-Rule" id="MF_01043"/>
    </source>
</evidence>
<evidence type="ECO:0000256" key="7">
    <source>
        <dbReference type="ARBA" id="ARBA00023136"/>
    </source>
</evidence>
<keyword evidence="8 10" id="KW-0594">Phospholipid biosynthesis</keyword>
<organism evidence="11 12">
    <name type="scientific">cyanobacterium endosymbiont of Braarudosphaera bigelowii</name>
    <dbReference type="NCBI Taxonomy" id="1285375"/>
    <lineage>
        <taxon>Bacteria</taxon>
        <taxon>Bacillati</taxon>
        <taxon>Cyanobacteriota</taxon>
        <taxon>Cyanophyceae</taxon>
        <taxon>Oscillatoriophycideae</taxon>
        <taxon>Chroococcales</taxon>
        <taxon>Aphanothecaceae</taxon>
        <taxon>Candidatus Atelocyanobacterium</taxon>
        <taxon>Candidatus Atelocyanobacterium thalassae</taxon>
    </lineage>
</organism>
<evidence type="ECO:0000256" key="3">
    <source>
        <dbReference type="ARBA" id="ARBA00022679"/>
    </source>
</evidence>
<reference evidence="11 12" key="1">
    <citation type="submission" date="2021-08" db="EMBL/GenBank/DDBJ databases">
        <title>Endosymbiont genome of Braarudosphaera bigelowii.</title>
        <authorList>
            <person name="Suzuki S."/>
            <person name="Ishida K."/>
        </authorList>
    </citation>
    <scope>NUCLEOTIDE SEQUENCE [LARGE SCALE GENOMIC DNA]</scope>
    <source>
        <strain evidence="11">CPSB-1</strain>
    </source>
</reference>
<keyword evidence="4 10" id="KW-0812">Transmembrane</keyword>
<feature type="transmembrane region" description="Helical" evidence="10">
    <location>
        <begin position="6"/>
        <end position="29"/>
    </location>
</feature>
<evidence type="ECO:0000256" key="8">
    <source>
        <dbReference type="ARBA" id="ARBA00023209"/>
    </source>
</evidence>
<evidence type="ECO:0000313" key="12">
    <source>
        <dbReference type="Proteomes" id="UP001319803"/>
    </source>
</evidence>
<proteinExistence type="inferred from homology"/>
<dbReference type="EC" id="2.3.1.275" evidence="10"/>
<dbReference type="NCBIfam" id="TIGR00023">
    <property type="entry name" value="glycerol-3-phosphate 1-O-acyltransferase PlsY"/>
    <property type="match status" value="1"/>
</dbReference>
<gene>
    <name evidence="10" type="primary">plsY</name>
    <name evidence="11" type="ORF">CPARK_000063300</name>
</gene>
<comment type="subcellular location">
    <subcellularLocation>
        <location evidence="10">Cell membrane</location>
        <topology evidence="10">Multi-pass membrane protein</topology>
    </subcellularLocation>
</comment>
<dbReference type="PANTHER" id="PTHR30309:SF0">
    <property type="entry name" value="GLYCEROL-3-PHOSPHATE ACYLTRANSFERASE-RELATED"/>
    <property type="match status" value="1"/>
</dbReference>
<keyword evidence="6 10" id="KW-0443">Lipid metabolism</keyword>
<evidence type="ECO:0000256" key="5">
    <source>
        <dbReference type="ARBA" id="ARBA00022989"/>
    </source>
</evidence>
<evidence type="ECO:0000256" key="1">
    <source>
        <dbReference type="ARBA" id="ARBA00022475"/>
    </source>
</evidence>
<comment type="subunit">
    <text evidence="10">Probably interacts with PlsX.</text>
</comment>
<comment type="catalytic activity">
    <reaction evidence="10">
        <text>an acyl phosphate + sn-glycerol 3-phosphate = a 1-acyl-sn-glycero-3-phosphate + phosphate</text>
        <dbReference type="Rhea" id="RHEA:34075"/>
        <dbReference type="ChEBI" id="CHEBI:43474"/>
        <dbReference type="ChEBI" id="CHEBI:57597"/>
        <dbReference type="ChEBI" id="CHEBI:57970"/>
        <dbReference type="ChEBI" id="CHEBI:59918"/>
        <dbReference type="EC" id="2.3.1.275"/>
    </reaction>
</comment>
<keyword evidence="3 10" id="KW-0808">Transferase</keyword>
<comment type="function">
    <text evidence="10">Catalyzes the transfer of an acyl group from acyl-phosphate (acyl-PO(4)) to glycerol-3-phosphate (G3P) to form lysophosphatidic acid (LPA). This enzyme utilizes acyl-phosphate as fatty acyl donor, but not acyl-CoA or acyl-ACP.</text>
</comment>
<dbReference type="PANTHER" id="PTHR30309">
    <property type="entry name" value="INNER MEMBRANE PROTEIN YGIH"/>
    <property type="match status" value="1"/>
</dbReference>
<evidence type="ECO:0000256" key="2">
    <source>
        <dbReference type="ARBA" id="ARBA00022516"/>
    </source>
</evidence>
<dbReference type="InterPro" id="IPR003811">
    <property type="entry name" value="G3P_acylTferase_PlsY"/>
</dbReference>
<evidence type="ECO:0000256" key="6">
    <source>
        <dbReference type="ARBA" id="ARBA00023098"/>
    </source>
</evidence>
<feature type="transmembrane region" description="Helical" evidence="10">
    <location>
        <begin position="90"/>
        <end position="112"/>
    </location>
</feature>
<dbReference type="HAMAP" id="MF_01043">
    <property type="entry name" value="PlsY"/>
    <property type="match status" value="1"/>
</dbReference>
<evidence type="ECO:0000256" key="4">
    <source>
        <dbReference type="ARBA" id="ARBA00022692"/>
    </source>
</evidence>
<comment type="similarity">
    <text evidence="10">Belongs to the PlsY family.</text>
</comment>
<keyword evidence="12" id="KW-1185">Reference proteome</keyword>
<dbReference type="GO" id="GO:0016746">
    <property type="term" value="F:acyltransferase activity"/>
    <property type="evidence" value="ECO:0007669"/>
    <property type="project" value="UniProtKB-KW"/>
</dbReference>
<evidence type="ECO:0000256" key="9">
    <source>
        <dbReference type="ARBA" id="ARBA00023264"/>
    </source>
</evidence>
<keyword evidence="9 10" id="KW-1208">Phospholipid metabolism</keyword>
<protein>
    <recommendedName>
        <fullName evidence="10">Glycerol-3-phosphate acyltransferase</fullName>
    </recommendedName>
    <alternativeName>
        <fullName evidence="10">Acyl-PO4 G3P acyltransferase</fullName>
    </alternativeName>
    <alternativeName>
        <fullName evidence="10">Acyl-phosphate--glycerol-3-phosphate acyltransferase</fullName>
    </alternativeName>
    <alternativeName>
        <fullName evidence="10">G3P acyltransferase</fullName>
        <shortName evidence="10">GPAT</shortName>
        <ecNumber evidence="10">2.3.1.275</ecNumber>
    </alternativeName>
    <alternativeName>
        <fullName evidence="10">Lysophosphatidic acid synthase</fullName>
        <shortName evidence="10">LPA synthase</shortName>
    </alternativeName>
</protein>
<keyword evidence="11" id="KW-0012">Acyltransferase</keyword>
<comment type="pathway">
    <text evidence="10">Lipid metabolism; phospholipid metabolism.</text>
</comment>
<dbReference type="SMART" id="SM01207">
    <property type="entry name" value="G3P_acyltransf"/>
    <property type="match status" value="1"/>
</dbReference>
<evidence type="ECO:0000313" key="11">
    <source>
        <dbReference type="EMBL" id="BDA39793.1"/>
    </source>
</evidence>
<dbReference type="Pfam" id="PF02660">
    <property type="entry name" value="G3P_acyltransf"/>
    <property type="match status" value="1"/>
</dbReference>
<feature type="transmembrane region" description="Helical" evidence="10">
    <location>
        <begin position="124"/>
        <end position="149"/>
    </location>
</feature>
<dbReference type="RefSeq" id="WP_229636770.1">
    <property type="nucleotide sequence ID" value="NZ_AP024987.1"/>
</dbReference>
<keyword evidence="5 10" id="KW-1133">Transmembrane helix</keyword>
<feature type="transmembrane region" description="Helical" evidence="10">
    <location>
        <begin position="55"/>
        <end position="78"/>
    </location>
</feature>
<dbReference type="EMBL" id="AP024987">
    <property type="protein sequence ID" value="BDA39793.1"/>
    <property type="molecule type" value="Genomic_DNA"/>
</dbReference>
<feature type="transmembrane region" description="Helical" evidence="10">
    <location>
        <begin position="161"/>
        <end position="189"/>
    </location>
</feature>